<keyword evidence="1" id="KW-1133">Transmembrane helix</keyword>
<sequence>MGFLKKNAKIYLYEFFRIIIEFIKNIFLINKKMKLTFSKIGVCRGDKGNDGRAWQEVQTFAHERMKGGI</sequence>
<dbReference type="AlphaFoldDB" id="A0A858BXW4"/>
<evidence type="ECO:0000313" key="2">
    <source>
        <dbReference type="EMBL" id="QIB70427.1"/>
    </source>
</evidence>
<feature type="transmembrane region" description="Helical" evidence="1">
    <location>
        <begin position="12"/>
        <end position="29"/>
    </location>
</feature>
<gene>
    <name evidence="2" type="ORF">Ami103574_14495</name>
</gene>
<reference evidence="2 3" key="1">
    <citation type="submission" date="2020-02" db="EMBL/GenBank/DDBJ databases">
        <authorList>
            <person name="Kim Y.B."/>
            <person name="Roh S.W."/>
        </authorList>
    </citation>
    <scope>NUCLEOTIDE SEQUENCE [LARGE SCALE GENOMIC DNA]</scope>
    <source>
        <strain evidence="2 3">DSM 103574</strain>
    </source>
</reference>
<keyword evidence="3" id="KW-1185">Reference proteome</keyword>
<proteinExistence type="predicted"/>
<dbReference type="Proteomes" id="UP000466848">
    <property type="component" value="Chromosome"/>
</dbReference>
<evidence type="ECO:0000313" key="3">
    <source>
        <dbReference type="Proteomes" id="UP000466848"/>
    </source>
</evidence>
<keyword evidence="1" id="KW-0812">Transmembrane</keyword>
<keyword evidence="1" id="KW-0472">Membrane</keyword>
<organism evidence="2 3">
    <name type="scientific">Aminipila butyrica</name>
    <dbReference type="NCBI Taxonomy" id="433296"/>
    <lineage>
        <taxon>Bacteria</taxon>
        <taxon>Bacillati</taxon>
        <taxon>Bacillota</taxon>
        <taxon>Clostridia</taxon>
        <taxon>Peptostreptococcales</taxon>
        <taxon>Anaerovoracaceae</taxon>
        <taxon>Aminipila</taxon>
    </lineage>
</organism>
<dbReference type="RefSeq" id="WP_163067665.1">
    <property type="nucleotide sequence ID" value="NZ_CP048649.1"/>
</dbReference>
<accession>A0A858BXW4</accession>
<dbReference type="EMBL" id="CP048649">
    <property type="protein sequence ID" value="QIB70427.1"/>
    <property type="molecule type" value="Genomic_DNA"/>
</dbReference>
<evidence type="ECO:0000256" key="1">
    <source>
        <dbReference type="SAM" id="Phobius"/>
    </source>
</evidence>
<protein>
    <submittedName>
        <fullName evidence="2">Uncharacterized protein</fullName>
    </submittedName>
</protein>
<dbReference type="KEGG" id="abut:Ami103574_14495"/>
<name>A0A858BXW4_9FIRM</name>